<dbReference type="EMBL" id="CP132914">
    <property type="protein sequence ID" value="WMB73717.1"/>
    <property type="molecule type" value="Genomic_DNA"/>
</dbReference>
<name>A0AA50Q6D7_9GAMM</name>
<accession>A0AA50Q6D7</accession>
<proteinExistence type="predicted"/>
<dbReference type="GeneID" id="301338233"/>
<dbReference type="Proteomes" id="UP001236800">
    <property type="component" value="Chromosome"/>
</dbReference>
<reference evidence="1" key="1">
    <citation type="submission" date="2023-08" db="EMBL/GenBank/DDBJ databases">
        <title>Complete genome sequence of Shewanella oncorhynchi Z-P2, a siderophore putrebactin-producing bacterium.</title>
        <authorList>
            <person name="Zhang Y."/>
        </authorList>
    </citation>
    <scope>NUCLEOTIDE SEQUENCE</scope>
    <source>
        <strain evidence="1">Z-P2</strain>
    </source>
</reference>
<dbReference type="AlphaFoldDB" id="A0AA50Q6D7"/>
<organism evidence="1">
    <name type="scientific">Shewanella oncorhynchi</name>
    <dbReference type="NCBI Taxonomy" id="2726434"/>
    <lineage>
        <taxon>Bacteria</taxon>
        <taxon>Pseudomonadati</taxon>
        <taxon>Pseudomonadota</taxon>
        <taxon>Gammaproteobacteria</taxon>
        <taxon>Alteromonadales</taxon>
        <taxon>Shewanellaceae</taxon>
        <taxon>Shewanella</taxon>
    </lineage>
</organism>
<gene>
    <name evidence="1" type="ORF">RA178_03575</name>
</gene>
<dbReference type="RefSeq" id="WP_306684559.1">
    <property type="nucleotide sequence ID" value="NZ_CP132914.1"/>
</dbReference>
<dbReference type="KEGG" id="sog:RA178_03575"/>
<evidence type="ECO:0000313" key="1">
    <source>
        <dbReference type="EMBL" id="WMB73717.1"/>
    </source>
</evidence>
<protein>
    <submittedName>
        <fullName evidence="1">Uncharacterized protein</fullName>
    </submittedName>
</protein>
<sequence length="202" mass="22397">MSTPKIKAFQVQEHCEGAACIVFHQHAAAARRIGAGELNLTFEDDMSVTRCPEYDQYAEQGNVPYQVLLADGWCFTCYHCGNPIKAEDDEGNATDIEAVICIGEAFYCNAACHSHKQADIREHNAKAEAFKQQLLSLRPDLTFTAFNGAYPQLYCTATFTFEGAQYGGSVAYDKAGELDWRVSNTDLPAWQTYQAQRQGEAT</sequence>